<feature type="domain" description="4Fe-4S ferredoxin-type" evidence="4">
    <location>
        <begin position="58"/>
        <end position="86"/>
    </location>
</feature>
<dbReference type="PANTHER" id="PTHR43063:SF1">
    <property type="entry name" value="4FE-4S CLUSTER CONTAINING PARA FAMILY ATPASE PROTEIN"/>
    <property type="match status" value="1"/>
</dbReference>
<keyword evidence="6" id="KW-1185">Reference proteome</keyword>
<evidence type="ECO:0000256" key="1">
    <source>
        <dbReference type="ARBA" id="ARBA00022723"/>
    </source>
</evidence>
<dbReference type="EMBL" id="FXBB01000016">
    <property type="protein sequence ID" value="SMG31746.1"/>
    <property type="molecule type" value="Genomic_DNA"/>
</dbReference>
<dbReference type="SUPFAM" id="SSF54862">
    <property type="entry name" value="4Fe-4S ferredoxins"/>
    <property type="match status" value="1"/>
</dbReference>
<dbReference type="InterPro" id="IPR002586">
    <property type="entry name" value="CobQ/CobB/MinD/ParA_Nub-bd_dom"/>
</dbReference>
<evidence type="ECO:0000259" key="4">
    <source>
        <dbReference type="PROSITE" id="PS51379"/>
    </source>
</evidence>
<dbReference type="Pfam" id="PF00037">
    <property type="entry name" value="Fer4"/>
    <property type="match status" value="1"/>
</dbReference>
<dbReference type="PANTHER" id="PTHR43063">
    <property type="entry name" value="4FE-4S CLUSTER CONTAINING PARA FAMILY ATPASE PROTEIN"/>
    <property type="match status" value="1"/>
</dbReference>
<dbReference type="RefSeq" id="WP_085544692.1">
    <property type="nucleotide sequence ID" value="NZ_FXBB01000016.1"/>
</dbReference>
<dbReference type="InterPro" id="IPR027417">
    <property type="entry name" value="P-loop_NTPase"/>
</dbReference>
<dbReference type="GO" id="GO:0046872">
    <property type="term" value="F:metal ion binding"/>
    <property type="evidence" value="ECO:0007669"/>
    <property type="project" value="UniProtKB-KW"/>
</dbReference>
<dbReference type="AlphaFoldDB" id="A0A1X7JTM8"/>
<reference evidence="6" key="1">
    <citation type="submission" date="2017-04" db="EMBL/GenBank/DDBJ databases">
        <authorList>
            <person name="Varghese N."/>
            <person name="Submissions S."/>
        </authorList>
    </citation>
    <scope>NUCLEOTIDE SEQUENCE [LARGE SCALE GENOMIC DNA]</scope>
    <source>
        <strain evidence="6">USBA 82</strain>
    </source>
</reference>
<dbReference type="Pfam" id="PF01656">
    <property type="entry name" value="CbiA"/>
    <property type="match status" value="1"/>
</dbReference>
<organism evidence="5 6">
    <name type="scientific">Dethiosulfovibrio salsuginis</name>
    <dbReference type="NCBI Taxonomy" id="561720"/>
    <lineage>
        <taxon>Bacteria</taxon>
        <taxon>Thermotogati</taxon>
        <taxon>Synergistota</taxon>
        <taxon>Synergistia</taxon>
        <taxon>Synergistales</taxon>
        <taxon>Dethiosulfovibrionaceae</taxon>
        <taxon>Dethiosulfovibrio</taxon>
    </lineage>
</organism>
<sequence>MTVLAVASGKGGTGKSSLTSSLALALDRVTAIDADVEEPNLAPLLGLDPVERGQVSIPIPLFGHNCVRCGECAKACRFNAIVQFGSLAPTVNKGLCHGCAVCSMVCPVGAITETPNVIGTVSEASRGNLRLLEGRLKVGSPNPVPVIRSVIEAGSTDSNVKIVDCPPGTSCSMVEAVSRSDYVLLVTEGTPFGMADLELALEVVSDLKRPASVVVNRFDLGGSDPEELCRRFNVEVISRIPFSKEVAQIYGIGENLYLKSELWRGHTDGIVSSLRKRGVL</sequence>
<evidence type="ECO:0000256" key="2">
    <source>
        <dbReference type="ARBA" id="ARBA00023004"/>
    </source>
</evidence>
<dbReference type="GO" id="GO:0051536">
    <property type="term" value="F:iron-sulfur cluster binding"/>
    <property type="evidence" value="ECO:0007669"/>
    <property type="project" value="UniProtKB-KW"/>
</dbReference>
<keyword evidence="2" id="KW-0408">Iron</keyword>
<dbReference type="STRING" id="561720.SAMN06275492_11630"/>
<accession>A0A1X7JTM8</accession>
<dbReference type="Proteomes" id="UP000193355">
    <property type="component" value="Unassembled WGS sequence"/>
</dbReference>
<keyword evidence="3" id="KW-0411">Iron-sulfur</keyword>
<dbReference type="Gene3D" id="3.30.70.20">
    <property type="match status" value="1"/>
</dbReference>
<protein>
    <submittedName>
        <fullName evidence="5">MinD superfamily P-loop ATPase, contains an inserted ferredoxin domain</fullName>
    </submittedName>
</protein>
<gene>
    <name evidence="5" type="ORF">SAMN06275492_11630</name>
</gene>
<evidence type="ECO:0000313" key="6">
    <source>
        <dbReference type="Proteomes" id="UP000193355"/>
    </source>
</evidence>
<dbReference type="OrthoDB" id="9778602at2"/>
<keyword evidence="1" id="KW-0479">Metal-binding</keyword>
<dbReference type="PROSITE" id="PS00198">
    <property type="entry name" value="4FE4S_FER_1"/>
    <property type="match status" value="1"/>
</dbReference>
<feature type="domain" description="4Fe-4S ferredoxin-type" evidence="4">
    <location>
        <begin position="87"/>
        <end position="116"/>
    </location>
</feature>
<name>A0A1X7JTM8_9BACT</name>
<evidence type="ECO:0000313" key="5">
    <source>
        <dbReference type="EMBL" id="SMG31746.1"/>
    </source>
</evidence>
<dbReference type="InterPro" id="IPR017900">
    <property type="entry name" value="4Fe4S_Fe_S_CS"/>
</dbReference>
<dbReference type="SUPFAM" id="SSF52540">
    <property type="entry name" value="P-loop containing nucleoside triphosphate hydrolases"/>
    <property type="match status" value="1"/>
</dbReference>
<evidence type="ECO:0000256" key="3">
    <source>
        <dbReference type="ARBA" id="ARBA00023014"/>
    </source>
</evidence>
<proteinExistence type="predicted"/>
<dbReference type="Gene3D" id="3.40.50.300">
    <property type="entry name" value="P-loop containing nucleotide triphosphate hydrolases"/>
    <property type="match status" value="1"/>
</dbReference>
<dbReference type="InterPro" id="IPR017896">
    <property type="entry name" value="4Fe4S_Fe-S-bd"/>
</dbReference>
<dbReference type="PROSITE" id="PS51379">
    <property type="entry name" value="4FE4S_FER_2"/>
    <property type="match status" value="2"/>
</dbReference>